<organism evidence="2 3">
    <name type="scientific">Racocetra fulgida</name>
    <dbReference type="NCBI Taxonomy" id="60492"/>
    <lineage>
        <taxon>Eukaryota</taxon>
        <taxon>Fungi</taxon>
        <taxon>Fungi incertae sedis</taxon>
        <taxon>Mucoromycota</taxon>
        <taxon>Glomeromycotina</taxon>
        <taxon>Glomeromycetes</taxon>
        <taxon>Diversisporales</taxon>
        <taxon>Gigasporaceae</taxon>
        <taxon>Racocetra</taxon>
    </lineage>
</organism>
<feature type="region of interest" description="Disordered" evidence="1">
    <location>
        <begin position="34"/>
        <end position="54"/>
    </location>
</feature>
<dbReference type="AlphaFoldDB" id="A0A9N9FCN7"/>
<name>A0A9N9FCN7_9GLOM</name>
<dbReference type="EMBL" id="CAJVPZ010003191">
    <property type="protein sequence ID" value="CAG8526354.1"/>
    <property type="molecule type" value="Genomic_DNA"/>
</dbReference>
<protein>
    <submittedName>
        <fullName evidence="2">14071_t:CDS:1</fullName>
    </submittedName>
</protein>
<evidence type="ECO:0000313" key="3">
    <source>
        <dbReference type="Proteomes" id="UP000789396"/>
    </source>
</evidence>
<sequence>ELKAEFNNWVNAAKLFSQGDHYVYIDIRNNEVFRGKPNKTTNARHPGPSEELHKRQNRPQIIQIIVAGDGILNVNNNQRKTCSVGFIARSHKRTMAKQPIFYVITERNYCHERDDNDKAASFVLRAWNSVITNIQFMKIVGIMYTHNFTRPYNFGEIQWTSRSLAKSPTIRNSDDQNYQELIIHGTRKEKDLGGPVFLYTPENLGFVDLFGIQVTSSLKLTAALSYEIIQDITGYSLYNGSDD</sequence>
<keyword evidence="3" id="KW-1185">Reference proteome</keyword>
<proteinExistence type="predicted"/>
<reference evidence="2" key="1">
    <citation type="submission" date="2021-06" db="EMBL/GenBank/DDBJ databases">
        <authorList>
            <person name="Kallberg Y."/>
            <person name="Tangrot J."/>
            <person name="Rosling A."/>
        </authorList>
    </citation>
    <scope>NUCLEOTIDE SEQUENCE</scope>
    <source>
        <strain evidence="2">IN212</strain>
    </source>
</reference>
<evidence type="ECO:0000313" key="2">
    <source>
        <dbReference type="EMBL" id="CAG8526354.1"/>
    </source>
</evidence>
<evidence type="ECO:0000256" key="1">
    <source>
        <dbReference type="SAM" id="MobiDB-lite"/>
    </source>
</evidence>
<gene>
    <name evidence="2" type="ORF">RFULGI_LOCUS3588</name>
</gene>
<feature type="non-terminal residue" evidence="2">
    <location>
        <position position="1"/>
    </location>
</feature>
<accession>A0A9N9FCN7</accession>
<comment type="caution">
    <text evidence="2">The sequence shown here is derived from an EMBL/GenBank/DDBJ whole genome shotgun (WGS) entry which is preliminary data.</text>
</comment>
<dbReference type="Proteomes" id="UP000789396">
    <property type="component" value="Unassembled WGS sequence"/>
</dbReference>